<accession>A0ABT0CER7</accession>
<evidence type="ECO:0000256" key="4">
    <source>
        <dbReference type="ARBA" id="ARBA00022989"/>
    </source>
</evidence>
<evidence type="ECO:0000313" key="9">
    <source>
        <dbReference type="Proteomes" id="UP000830835"/>
    </source>
</evidence>
<comment type="subcellular location">
    <subcellularLocation>
        <location evidence="1 6">Cell membrane</location>
        <topology evidence="1 6">Multi-pass membrane protein</topology>
    </subcellularLocation>
</comment>
<dbReference type="InterPro" id="IPR032816">
    <property type="entry name" value="VTT_dom"/>
</dbReference>
<evidence type="ECO:0000256" key="6">
    <source>
        <dbReference type="RuleBase" id="RU366058"/>
    </source>
</evidence>
<comment type="similarity">
    <text evidence="6">Belongs to the TVP38/TMEM64 family.</text>
</comment>
<organism evidence="8 9">
    <name type="scientific">Thermostichus vulcanus str. 'Rupite'</name>
    <dbReference type="NCBI Taxonomy" id="2813851"/>
    <lineage>
        <taxon>Bacteria</taxon>
        <taxon>Bacillati</taxon>
        <taxon>Cyanobacteriota</taxon>
        <taxon>Cyanophyceae</taxon>
        <taxon>Thermostichales</taxon>
        <taxon>Thermostichaceae</taxon>
        <taxon>Thermostichus</taxon>
    </lineage>
</organism>
<evidence type="ECO:0000259" key="7">
    <source>
        <dbReference type="Pfam" id="PF09335"/>
    </source>
</evidence>
<evidence type="ECO:0000256" key="5">
    <source>
        <dbReference type="ARBA" id="ARBA00023136"/>
    </source>
</evidence>
<dbReference type="PANTHER" id="PTHR12677">
    <property type="entry name" value="GOLGI APPARATUS MEMBRANE PROTEIN TVP38-RELATED"/>
    <property type="match status" value="1"/>
</dbReference>
<protein>
    <recommendedName>
        <fullName evidence="6">TVP38/TMEM64 family membrane protein</fullName>
    </recommendedName>
</protein>
<name>A0ABT0CER7_THEVL</name>
<feature type="domain" description="VTT" evidence="7">
    <location>
        <begin position="77"/>
        <end position="194"/>
    </location>
</feature>
<keyword evidence="9" id="KW-1185">Reference proteome</keyword>
<evidence type="ECO:0000256" key="3">
    <source>
        <dbReference type="ARBA" id="ARBA00022692"/>
    </source>
</evidence>
<dbReference type="PANTHER" id="PTHR12677:SF59">
    <property type="entry name" value="GOLGI APPARATUS MEMBRANE PROTEIN TVP38-RELATED"/>
    <property type="match status" value="1"/>
</dbReference>
<evidence type="ECO:0000313" key="8">
    <source>
        <dbReference type="EMBL" id="MCJ2544271.1"/>
    </source>
</evidence>
<proteinExistence type="inferred from homology"/>
<feature type="transmembrane region" description="Helical" evidence="6">
    <location>
        <begin position="20"/>
        <end position="43"/>
    </location>
</feature>
<evidence type="ECO:0000256" key="2">
    <source>
        <dbReference type="ARBA" id="ARBA00022475"/>
    </source>
</evidence>
<feature type="transmembrane region" description="Helical" evidence="6">
    <location>
        <begin position="213"/>
        <end position="233"/>
    </location>
</feature>
<evidence type="ECO:0000256" key="1">
    <source>
        <dbReference type="ARBA" id="ARBA00004651"/>
    </source>
</evidence>
<dbReference type="RefSeq" id="WP_244352653.1">
    <property type="nucleotide sequence ID" value="NZ_JAFIRA010000054.1"/>
</dbReference>
<keyword evidence="4 6" id="KW-1133">Transmembrane helix</keyword>
<feature type="transmembrane region" description="Helical" evidence="6">
    <location>
        <begin position="88"/>
        <end position="114"/>
    </location>
</feature>
<comment type="caution">
    <text evidence="8">The sequence shown here is derived from an EMBL/GenBank/DDBJ whole genome shotgun (WGS) entry which is preliminary data.</text>
</comment>
<dbReference type="Pfam" id="PF09335">
    <property type="entry name" value="VTT_dom"/>
    <property type="match status" value="1"/>
</dbReference>
<keyword evidence="3 6" id="KW-0812">Transmembrane</keyword>
<dbReference type="EMBL" id="JAFIRA010000054">
    <property type="protein sequence ID" value="MCJ2544271.1"/>
    <property type="molecule type" value="Genomic_DNA"/>
</dbReference>
<keyword evidence="5 6" id="KW-0472">Membrane</keyword>
<dbReference type="Proteomes" id="UP000830835">
    <property type="component" value="Unassembled WGS sequence"/>
</dbReference>
<feature type="transmembrane region" description="Helical" evidence="6">
    <location>
        <begin position="172"/>
        <end position="193"/>
    </location>
</feature>
<reference evidence="8" key="1">
    <citation type="submission" date="2021-02" db="EMBL/GenBank/DDBJ databases">
        <title>The CRISPR/cas machinery reduction and long-range gene transfer in the hot spring cyanobacterium Synechococcus.</title>
        <authorList>
            <person name="Dvorak P."/>
            <person name="Jahodarova E."/>
            <person name="Hasler P."/>
            <person name="Poulickova A."/>
        </authorList>
    </citation>
    <scope>NUCLEOTIDE SEQUENCE</scope>
    <source>
        <strain evidence="8">Rupite</strain>
    </source>
</reference>
<gene>
    <name evidence="8" type="ORF">JX360_15385</name>
</gene>
<feature type="transmembrane region" description="Helical" evidence="6">
    <location>
        <begin position="63"/>
        <end position="82"/>
    </location>
</feature>
<dbReference type="InterPro" id="IPR015414">
    <property type="entry name" value="TMEM64"/>
</dbReference>
<sequence>MEDLSQPSTTSSKRRSWLKLAVSVGVAIVVFWVARQLGVFGAVQSFFTDALAWIEGLGPLGPIIFIGIYIVATVLFLPASVLTLGAGAVFGVLAGAVYVVIGATIGANLAFLIGRYLARERVAKWIAGNAKFAAIDRAVGREGWKMVGLIRLSPAFPFNVLNYALGLTQVSFLDNVVGTAGIVPGTFMYVYIGSLAGSLANMGSSQLDPQVQAAQWVIRILGLIATVAVTVYVTRIARQALQEVVEPA</sequence>
<keyword evidence="2 6" id="KW-1003">Cell membrane</keyword>